<evidence type="ECO:0000259" key="1">
    <source>
        <dbReference type="PROSITE" id="PS50206"/>
    </source>
</evidence>
<dbReference type="InterPro" id="IPR052367">
    <property type="entry name" value="Thiosulfate_ST/Rhodanese-like"/>
</dbReference>
<dbReference type="PROSITE" id="PS50206">
    <property type="entry name" value="RHODANESE_3"/>
    <property type="match status" value="1"/>
</dbReference>
<dbReference type="PANTHER" id="PTHR45431">
    <property type="entry name" value="RHODANESE-LIKE DOMAIN-CONTAINING PROTEIN 15, CHLOROPLASTIC"/>
    <property type="match status" value="1"/>
</dbReference>
<dbReference type="PANTHER" id="PTHR45431:SF3">
    <property type="entry name" value="RHODANESE-LIKE DOMAIN-CONTAINING PROTEIN 15, CHLOROPLASTIC"/>
    <property type="match status" value="1"/>
</dbReference>
<comment type="caution">
    <text evidence="2">The sequence shown here is derived from an EMBL/GenBank/DDBJ whole genome shotgun (WGS) entry which is preliminary data.</text>
</comment>
<dbReference type="InterPro" id="IPR036873">
    <property type="entry name" value="Rhodanese-like_dom_sf"/>
</dbReference>
<reference evidence="2 3" key="1">
    <citation type="submission" date="2020-08" db="EMBL/GenBank/DDBJ databases">
        <title>Novel species isolated from subtropical streams in China.</title>
        <authorList>
            <person name="Lu H."/>
        </authorList>
    </citation>
    <scope>NUCLEOTIDE SEQUENCE [LARGE SCALE GENOMIC DNA]</scope>
    <source>
        <strain evidence="2 3">LX15W</strain>
    </source>
</reference>
<dbReference type="Gene3D" id="3.40.250.10">
    <property type="entry name" value="Rhodanese-like domain"/>
    <property type="match status" value="1"/>
</dbReference>
<dbReference type="CDD" id="cd01522">
    <property type="entry name" value="RHOD_1"/>
    <property type="match status" value="1"/>
</dbReference>
<dbReference type="EMBL" id="JACOGA010000005">
    <property type="protein sequence ID" value="MBC3873185.1"/>
    <property type="molecule type" value="Genomic_DNA"/>
</dbReference>
<protein>
    <submittedName>
        <fullName evidence="2">Rhodanese-like domain-containing protein</fullName>
    </submittedName>
</protein>
<dbReference type="Proteomes" id="UP000624279">
    <property type="component" value="Unassembled WGS sequence"/>
</dbReference>
<dbReference type="RefSeq" id="WP_186941231.1">
    <property type="nucleotide sequence ID" value="NZ_JACOGA010000005.1"/>
</dbReference>
<dbReference type="InterPro" id="IPR001763">
    <property type="entry name" value="Rhodanese-like_dom"/>
</dbReference>
<name>A0ABR6Y992_9BURK</name>
<feature type="domain" description="Rhodanese" evidence="1">
    <location>
        <begin position="58"/>
        <end position="158"/>
    </location>
</feature>
<organism evidence="2 3">
    <name type="scientific">Undibacterium flavidum</name>
    <dbReference type="NCBI Taxonomy" id="2762297"/>
    <lineage>
        <taxon>Bacteria</taxon>
        <taxon>Pseudomonadati</taxon>
        <taxon>Pseudomonadota</taxon>
        <taxon>Betaproteobacteria</taxon>
        <taxon>Burkholderiales</taxon>
        <taxon>Oxalobacteraceae</taxon>
        <taxon>Undibacterium</taxon>
    </lineage>
</organism>
<evidence type="ECO:0000313" key="2">
    <source>
        <dbReference type="EMBL" id="MBC3873185.1"/>
    </source>
</evidence>
<dbReference type="Pfam" id="PF00581">
    <property type="entry name" value="Rhodanese"/>
    <property type="match status" value="1"/>
</dbReference>
<accession>A0ABR6Y992</accession>
<dbReference type="SMART" id="SM00450">
    <property type="entry name" value="RHOD"/>
    <property type="match status" value="1"/>
</dbReference>
<keyword evidence="3" id="KW-1185">Reference proteome</keyword>
<evidence type="ECO:0000313" key="3">
    <source>
        <dbReference type="Proteomes" id="UP000624279"/>
    </source>
</evidence>
<sequence>MTSTAQLERFKPEFHHTEIILPLGVEDTTILQARQQAQEQQIPFAGTLPPIDAWRLFNDQQAIIIDVRTNEERSFVGYIPDTVHVAWATGTAMNRNPRFVKEVEAKIKDKSTLVLLLCRSGKRSYLAAEALTKAGYTNAFNIAEGFEGDLDDAQQRGHVGGWRVRSLPWIQD</sequence>
<dbReference type="SUPFAM" id="SSF52821">
    <property type="entry name" value="Rhodanese/Cell cycle control phosphatase"/>
    <property type="match status" value="1"/>
</dbReference>
<gene>
    <name evidence="2" type="ORF">H8K55_06260</name>
</gene>
<proteinExistence type="predicted"/>